<name>A0A1X2GRM0_9FUNG</name>
<evidence type="ECO:0000313" key="1">
    <source>
        <dbReference type="EMBL" id="ORX58927.1"/>
    </source>
</evidence>
<keyword evidence="2" id="KW-1185">Reference proteome</keyword>
<gene>
    <name evidence="1" type="ORF">DM01DRAFT_330813</name>
</gene>
<comment type="caution">
    <text evidence="1">The sequence shown here is derived from an EMBL/GenBank/DDBJ whole genome shotgun (WGS) entry which is preliminary data.</text>
</comment>
<dbReference type="Proteomes" id="UP000242146">
    <property type="component" value="Unassembled WGS sequence"/>
</dbReference>
<protein>
    <submittedName>
        <fullName evidence="1">Uncharacterized protein</fullName>
    </submittedName>
</protein>
<sequence>MVLMIIFAFDPALRHYLEHMVPVAVLPFASNGKRSRLMLSMLLDPIVNDLVQLEYGMRVLTIDRVILFKAHCLHATGDTLAAADLLDHLGHLSLYPCRICIVPATRVGSASYVPASSAHGPRLPHQETFLMLLPSSHCSFTPLPGLMMALPESRCELKPLVFKEANGCFIQHDSATAREGGAAAKSTLSLVNYALKLVEIFKSYSLGSKHCALDIITRPSPTTTLP</sequence>
<proteinExistence type="predicted"/>
<accession>A0A1X2GRM0</accession>
<organism evidence="1 2">
    <name type="scientific">Hesseltinella vesiculosa</name>
    <dbReference type="NCBI Taxonomy" id="101127"/>
    <lineage>
        <taxon>Eukaryota</taxon>
        <taxon>Fungi</taxon>
        <taxon>Fungi incertae sedis</taxon>
        <taxon>Mucoromycota</taxon>
        <taxon>Mucoromycotina</taxon>
        <taxon>Mucoromycetes</taxon>
        <taxon>Mucorales</taxon>
        <taxon>Cunninghamellaceae</taxon>
        <taxon>Hesseltinella</taxon>
    </lineage>
</organism>
<evidence type="ECO:0000313" key="2">
    <source>
        <dbReference type="Proteomes" id="UP000242146"/>
    </source>
</evidence>
<dbReference type="EMBL" id="MCGT01000006">
    <property type="protein sequence ID" value="ORX58927.1"/>
    <property type="molecule type" value="Genomic_DNA"/>
</dbReference>
<dbReference type="AlphaFoldDB" id="A0A1X2GRM0"/>
<reference evidence="1 2" key="1">
    <citation type="submission" date="2016-07" db="EMBL/GenBank/DDBJ databases">
        <title>Pervasive Adenine N6-methylation of Active Genes in Fungi.</title>
        <authorList>
            <consortium name="DOE Joint Genome Institute"/>
            <person name="Mondo S.J."/>
            <person name="Dannebaum R.O."/>
            <person name="Kuo R.C."/>
            <person name="Labutti K."/>
            <person name="Haridas S."/>
            <person name="Kuo A."/>
            <person name="Salamov A."/>
            <person name="Ahrendt S.R."/>
            <person name="Lipzen A."/>
            <person name="Sullivan W."/>
            <person name="Andreopoulos W.B."/>
            <person name="Clum A."/>
            <person name="Lindquist E."/>
            <person name="Daum C."/>
            <person name="Ramamoorthy G.K."/>
            <person name="Gryganskyi A."/>
            <person name="Culley D."/>
            <person name="Magnuson J.K."/>
            <person name="James T.Y."/>
            <person name="O'Malley M.A."/>
            <person name="Stajich J.E."/>
            <person name="Spatafora J.W."/>
            <person name="Visel A."/>
            <person name="Grigoriev I.V."/>
        </authorList>
    </citation>
    <scope>NUCLEOTIDE SEQUENCE [LARGE SCALE GENOMIC DNA]</scope>
    <source>
        <strain evidence="1 2">NRRL 3301</strain>
    </source>
</reference>